<name>A0AAE1MSD9_9FABA</name>
<keyword evidence="2" id="KW-0812">Transmembrane</keyword>
<keyword evidence="2" id="KW-1133">Transmembrane helix</keyword>
<sequence>MEEREFSLELKFMNFISVESLFSPFGISSHPLFSFTVTLCTLILLYLPHHFWKLVLSPVLILTVILLLTILRFGANQRSQNEQPEISGTPEPGLNQENRASLVAEEKEESENLDIETEESHSLQKVRQWISTHSETEFKTQMGFSSECFVESWEVKAPLEVIYEEEYEEGEEAEADQNEKEDAGKYVDYPKYPLLSRYSPESESETESDSSSEGGFPQIGQWESPENNSFQWDEEDKEGLIEIALDGGKKIDVEFQYEEDNLIEIDISPTRADEFPGENEAIAGEID</sequence>
<keyword evidence="4" id="KW-1185">Reference proteome</keyword>
<evidence type="ECO:0000313" key="4">
    <source>
        <dbReference type="Proteomes" id="UP001293593"/>
    </source>
</evidence>
<comment type="caution">
    <text evidence="3">The sequence shown here is derived from an EMBL/GenBank/DDBJ whole genome shotgun (WGS) entry which is preliminary data.</text>
</comment>
<accession>A0AAE1MSD9</accession>
<proteinExistence type="predicted"/>
<gene>
    <name evidence="3" type="ORF">QN277_020121</name>
</gene>
<dbReference type="EMBL" id="JAWXYG010000005">
    <property type="protein sequence ID" value="KAK4271421.1"/>
    <property type="molecule type" value="Genomic_DNA"/>
</dbReference>
<evidence type="ECO:0000256" key="2">
    <source>
        <dbReference type="SAM" id="Phobius"/>
    </source>
</evidence>
<dbReference type="PANTHER" id="PTHR37746:SF1">
    <property type="entry name" value="TRANSMEMBRANE PROTEIN"/>
    <property type="match status" value="1"/>
</dbReference>
<keyword evidence="2" id="KW-0472">Membrane</keyword>
<feature type="region of interest" description="Disordered" evidence="1">
    <location>
        <begin position="268"/>
        <end position="287"/>
    </location>
</feature>
<protein>
    <submittedName>
        <fullName evidence="3">Uncharacterized protein</fullName>
    </submittedName>
</protein>
<evidence type="ECO:0000256" key="1">
    <source>
        <dbReference type="SAM" id="MobiDB-lite"/>
    </source>
</evidence>
<dbReference type="Proteomes" id="UP001293593">
    <property type="component" value="Unassembled WGS sequence"/>
</dbReference>
<feature type="region of interest" description="Disordered" evidence="1">
    <location>
        <begin position="167"/>
        <end position="235"/>
    </location>
</feature>
<evidence type="ECO:0000313" key="3">
    <source>
        <dbReference type="EMBL" id="KAK4271421.1"/>
    </source>
</evidence>
<feature type="compositionally biased region" description="Acidic residues" evidence="1">
    <location>
        <begin position="167"/>
        <end position="176"/>
    </location>
</feature>
<dbReference type="PANTHER" id="PTHR37746">
    <property type="entry name" value="TRANSMEMBRANE PROTEIN"/>
    <property type="match status" value="1"/>
</dbReference>
<reference evidence="3" key="1">
    <citation type="submission" date="2023-10" db="EMBL/GenBank/DDBJ databases">
        <title>Chromosome-level genome of the transformable northern wattle, Acacia crassicarpa.</title>
        <authorList>
            <person name="Massaro I."/>
            <person name="Sinha N.R."/>
            <person name="Poethig S."/>
            <person name="Leichty A.R."/>
        </authorList>
    </citation>
    <scope>NUCLEOTIDE SEQUENCE</scope>
    <source>
        <strain evidence="3">Acra3RX</strain>
        <tissue evidence="3">Leaf</tissue>
    </source>
</reference>
<feature type="transmembrane region" description="Helical" evidence="2">
    <location>
        <begin position="21"/>
        <end position="45"/>
    </location>
</feature>
<dbReference type="AlphaFoldDB" id="A0AAE1MSD9"/>
<feature type="transmembrane region" description="Helical" evidence="2">
    <location>
        <begin position="51"/>
        <end position="71"/>
    </location>
</feature>
<organism evidence="3 4">
    <name type="scientific">Acacia crassicarpa</name>
    <name type="common">northern wattle</name>
    <dbReference type="NCBI Taxonomy" id="499986"/>
    <lineage>
        <taxon>Eukaryota</taxon>
        <taxon>Viridiplantae</taxon>
        <taxon>Streptophyta</taxon>
        <taxon>Embryophyta</taxon>
        <taxon>Tracheophyta</taxon>
        <taxon>Spermatophyta</taxon>
        <taxon>Magnoliopsida</taxon>
        <taxon>eudicotyledons</taxon>
        <taxon>Gunneridae</taxon>
        <taxon>Pentapetalae</taxon>
        <taxon>rosids</taxon>
        <taxon>fabids</taxon>
        <taxon>Fabales</taxon>
        <taxon>Fabaceae</taxon>
        <taxon>Caesalpinioideae</taxon>
        <taxon>mimosoid clade</taxon>
        <taxon>Acacieae</taxon>
        <taxon>Acacia</taxon>
    </lineage>
</organism>